<organism evidence="1 2">
    <name type="scientific">Georgenia subflava</name>
    <dbReference type="NCBI Taxonomy" id="1622177"/>
    <lineage>
        <taxon>Bacteria</taxon>
        <taxon>Bacillati</taxon>
        <taxon>Actinomycetota</taxon>
        <taxon>Actinomycetes</taxon>
        <taxon>Micrococcales</taxon>
        <taxon>Bogoriellaceae</taxon>
        <taxon>Georgenia</taxon>
    </lineage>
</organism>
<dbReference type="InterPro" id="IPR014747">
    <property type="entry name" value="Bac_photo_RC_H_C"/>
</dbReference>
<evidence type="ECO:0000313" key="2">
    <source>
        <dbReference type="Proteomes" id="UP000437709"/>
    </source>
</evidence>
<evidence type="ECO:0000313" key="1">
    <source>
        <dbReference type="EMBL" id="MPV36377.1"/>
    </source>
</evidence>
<gene>
    <name evidence="1" type="ORF">GB881_04810</name>
</gene>
<name>A0A6N7EI24_9MICO</name>
<protein>
    <submittedName>
        <fullName evidence="1">PRC-barrel domain containing protein</fullName>
    </submittedName>
</protein>
<dbReference type="SUPFAM" id="SSF50346">
    <property type="entry name" value="PRC-barrel domain"/>
    <property type="match status" value="1"/>
</dbReference>
<dbReference type="GO" id="GO:0030077">
    <property type="term" value="C:plasma membrane light-harvesting complex"/>
    <property type="evidence" value="ECO:0007669"/>
    <property type="project" value="InterPro"/>
</dbReference>
<comment type="caution">
    <text evidence="1">The sequence shown here is derived from an EMBL/GenBank/DDBJ whole genome shotgun (WGS) entry which is preliminary data.</text>
</comment>
<reference evidence="1 2" key="1">
    <citation type="submission" date="2019-10" db="EMBL/GenBank/DDBJ databases">
        <title>Georgenia wutianyii sp. nov. and Georgenia yuyongxinii sp. nov. isolated from plateau pika (Ochotona curzoniae) in the Qinghai-Tibet plateau of China.</title>
        <authorList>
            <person name="Tian Z."/>
        </authorList>
    </citation>
    <scope>NUCLEOTIDE SEQUENCE [LARGE SCALE GENOMIC DNA]</scope>
    <source>
        <strain evidence="1 2">JCM 19765</strain>
    </source>
</reference>
<sequence length="144" mass="15581">MDERCTRPSRTEEGTMSATWDAWQYREDLTDSSAGESVVGYTVHATDGEIGKVDEETGDVGAAGVVVDTGPWIFGRRVLLPAGTVQRVDRDAEELYVDLTKDQVKGSPELPEGIDHTDTAYRERLGGYYGGVYGLPPGTVNPAV</sequence>
<dbReference type="Proteomes" id="UP000437709">
    <property type="component" value="Unassembled WGS sequence"/>
</dbReference>
<dbReference type="Gene3D" id="3.90.50.10">
    <property type="entry name" value="Photosynthetic Reaction Center, subunit H, domain 2"/>
    <property type="match status" value="1"/>
</dbReference>
<accession>A0A6N7EI24</accession>
<dbReference type="AlphaFoldDB" id="A0A6N7EI24"/>
<dbReference type="InterPro" id="IPR011033">
    <property type="entry name" value="PRC_barrel-like_sf"/>
</dbReference>
<proteinExistence type="predicted"/>
<keyword evidence="2" id="KW-1185">Reference proteome</keyword>
<dbReference type="EMBL" id="WHPC01000010">
    <property type="protein sequence ID" value="MPV36377.1"/>
    <property type="molecule type" value="Genomic_DNA"/>
</dbReference>
<dbReference type="GO" id="GO:0019684">
    <property type="term" value="P:photosynthesis, light reaction"/>
    <property type="evidence" value="ECO:0007669"/>
    <property type="project" value="InterPro"/>
</dbReference>